<keyword evidence="3" id="KW-0328">Glycosyltransferase</keyword>
<evidence type="ECO:0000313" key="4">
    <source>
        <dbReference type="Proteomes" id="UP001652504"/>
    </source>
</evidence>
<evidence type="ECO:0000313" key="3">
    <source>
        <dbReference type="EMBL" id="MCV2885829.1"/>
    </source>
</evidence>
<dbReference type="SUPFAM" id="SSF53271">
    <property type="entry name" value="PRTase-like"/>
    <property type="match status" value="1"/>
</dbReference>
<sequence>MKTSLTSRMISQLLPMKLCVACHQHTENALCDVCIADLPFINMDVLKGNMLNEPSTAQSLECKFIDQLYVATEYIHPVKRLISEYKFSGKLAIEQSFSQIFHIHQRWMQRYINAQRIIPIPLSNKRLSSRLFNQAYEISKALSRLIDAPIDPVLIKHKETPQQASLDAPSRKKNMNNVFSQKRPLGSHRVVVVDDVITTGATANHACQVLKSLNPDMHITVFALAISRPHR</sequence>
<gene>
    <name evidence="3" type="ORF">OE749_14115</name>
</gene>
<reference evidence="3 4" key="1">
    <citation type="submission" date="2022-10" db="EMBL/GenBank/DDBJ databases">
        <title>Aestuariibacter sp. AA17 isolated from Montipora capitata coral fragment.</title>
        <authorList>
            <person name="Emsley S.A."/>
            <person name="Pfannmuller K.M."/>
            <person name="Loughran R.M."/>
            <person name="Shlafstein M."/>
            <person name="Papke E."/>
            <person name="Saw J.H."/>
            <person name="Ushijima B."/>
            <person name="Videau P."/>
        </authorList>
    </citation>
    <scope>NUCLEOTIDE SEQUENCE [LARGE SCALE GENOMIC DNA]</scope>
    <source>
        <strain evidence="3 4">AA17</strain>
    </source>
</reference>
<dbReference type="RefSeq" id="WP_263713109.1">
    <property type="nucleotide sequence ID" value="NZ_JAOWKX010000007.1"/>
</dbReference>
<dbReference type="InterPro" id="IPR029057">
    <property type="entry name" value="PRTase-like"/>
</dbReference>
<comment type="similarity">
    <text evidence="1">Belongs to the ComF/GntX family.</text>
</comment>
<dbReference type="GO" id="GO:0016757">
    <property type="term" value="F:glycosyltransferase activity"/>
    <property type="evidence" value="ECO:0007669"/>
    <property type="project" value="UniProtKB-KW"/>
</dbReference>
<proteinExistence type="inferred from homology"/>
<dbReference type="PANTHER" id="PTHR47505">
    <property type="entry name" value="DNA UTILIZATION PROTEIN YHGH"/>
    <property type="match status" value="1"/>
</dbReference>
<keyword evidence="3" id="KW-0808">Transferase</keyword>
<dbReference type="Gene3D" id="3.40.50.2020">
    <property type="match status" value="1"/>
</dbReference>
<evidence type="ECO:0000256" key="1">
    <source>
        <dbReference type="ARBA" id="ARBA00008007"/>
    </source>
</evidence>
<dbReference type="Pfam" id="PF00156">
    <property type="entry name" value="Pribosyltran"/>
    <property type="match status" value="1"/>
</dbReference>
<accession>A0ABT3AAX4</accession>
<comment type="caution">
    <text evidence="3">The sequence shown here is derived from an EMBL/GenBank/DDBJ whole genome shotgun (WGS) entry which is preliminary data.</text>
</comment>
<keyword evidence="4" id="KW-1185">Reference proteome</keyword>
<name>A0ABT3AAX4_9ALTE</name>
<protein>
    <submittedName>
        <fullName evidence="3">Phosphoribosyltransferase family protein</fullName>
    </submittedName>
</protein>
<dbReference type="InterPro" id="IPR000836">
    <property type="entry name" value="PRTase_dom"/>
</dbReference>
<feature type="domain" description="Phosphoribosyltransferase" evidence="2">
    <location>
        <begin position="137"/>
        <end position="223"/>
    </location>
</feature>
<dbReference type="Proteomes" id="UP001652504">
    <property type="component" value="Unassembled WGS sequence"/>
</dbReference>
<organism evidence="3 4">
    <name type="scientific">Fluctibacter corallii</name>
    <dbReference type="NCBI Taxonomy" id="2984329"/>
    <lineage>
        <taxon>Bacteria</taxon>
        <taxon>Pseudomonadati</taxon>
        <taxon>Pseudomonadota</taxon>
        <taxon>Gammaproteobacteria</taxon>
        <taxon>Alteromonadales</taxon>
        <taxon>Alteromonadaceae</taxon>
        <taxon>Fluctibacter</taxon>
    </lineage>
</organism>
<dbReference type="InterPro" id="IPR051910">
    <property type="entry name" value="ComF/GntX_DNA_util-trans"/>
</dbReference>
<dbReference type="EMBL" id="JAOWKX010000007">
    <property type="protein sequence ID" value="MCV2885829.1"/>
    <property type="molecule type" value="Genomic_DNA"/>
</dbReference>
<dbReference type="PANTHER" id="PTHR47505:SF1">
    <property type="entry name" value="DNA UTILIZATION PROTEIN YHGH"/>
    <property type="match status" value="1"/>
</dbReference>
<evidence type="ECO:0000259" key="2">
    <source>
        <dbReference type="Pfam" id="PF00156"/>
    </source>
</evidence>